<dbReference type="InterPro" id="IPR036937">
    <property type="entry name" value="Adhesion_dom_fimbrial_sf"/>
</dbReference>
<dbReference type="InterPro" id="IPR008966">
    <property type="entry name" value="Adhesion_dom_sf"/>
</dbReference>
<dbReference type="PANTHER" id="PTHR33420">
    <property type="entry name" value="FIMBRIAL SUBUNIT ELFA-RELATED"/>
    <property type="match status" value="1"/>
</dbReference>
<dbReference type="GO" id="GO:0009289">
    <property type="term" value="C:pilus"/>
    <property type="evidence" value="ECO:0007669"/>
    <property type="project" value="InterPro"/>
</dbReference>
<dbReference type="PANTHER" id="PTHR33420:SF26">
    <property type="entry name" value="FIMBRIAL SUBUNIT"/>
    <property type="match status" value="1"/>
</dbReference>
<dbReference type="AlphaFoldDB" id="A0AAI9MVR6"/>
<sequence length="173" mass="18977">MKRDSTIIAVCFLMSTLAQSDVLVEVNATMVAPSCNIHSEHNDSQLTIDFGSMKPEALDNTHINKDFPIHLSGCDFNKNLAIILNPKGTHTLQHHGQTLLATTTAGLGILFNEITEGAVHVLDINKLQRIHPKKISATEYRADLQARLISTIPSERLAVGKFTSAMTILVTYD</sequence>
<feature type="chain" id="PRO_5043281370" evidence="1">
    <location>
        <begin position="21"/>
        <end position="173"/>
    </location>
</feature>
<accession>A0AAI9MVR6</accession>
<evidence type="ECO:0000259" key="2">
    <source>
        <dbReference type="Pfam" id="PF00419"/>
    </source>
</evidence>
<evidence type="ECO:0000313" key="3">
    <source>
        <dbReference type="EMBL" id="EMP9432208.1"/>
    </source>
</evidence>
<dbReference type="Gene3D" id="2.60.40.1090">
    <property type="entry name" value="Fimbrial-type adhesion domain"/>
    <property type="match status" value="1"/>
</dbReference>
<protein>
    <submittedName>
        <fullName evidence="3">Type 1 fimbrial protein</fullName>
    </submittedName>
</protein>
<feature type="signal peptide" evidence="1">
    <location>
        <begin position="1"/>
        <end position="20"/>
    </location>
</feature>
<keyword evidence="1" id="KW-0732">Signal</keyword>
<dbReference type="Pfam" id="PF00419">
    <property type="entry name" value="Fimbrial"/>
    <property type="match status" value="1"/>
</dbReference>
<dbReference type="EMBL" id="AAZDVE040000006">
    <property type="protein sequence ID" value="EMP9432208.1"/>
    <property type="molecule type" value="Genomic_DNA"/>
</dbReference>
<evidence type="ECO:0000256" key="1">
    <source>
        <dbReference type="SAM" id="SignalP"/>
    </source>
</evidence>
<dbReference type="GO" id="GO:0043709">
    <property type="term" value="P:cell adhesion involved in single-species biofilm formation"/>
    <property type="evidence" value="ECO:0007669"/>
    <property type="project" value="TreeGrafter"/>
</dbReference>
<organism evidence="3">
    <name type="scientific">Providencia stuartii</name>
    <dbReference type="NCBI Taxonomy" id="588"/>
    <lineage>
        <taxon>Bacteria</taxon>
        <taxon>Pseudomonadati</taxon>
        <taxon>Pseudomonadota</taxon>
        <taxon>Gammaproteobacteria</taxon>
        <taxon>Enterobacterales</taxon>
        <taxon>Morganellaceae</taxon>
        <taxon>Providencia</taxon>
    </lineage>
</organism>
<dbReference type="SUPFAM" id="SSF49401">
    <property type="entry name" value="Bacterial adhesins"/>
    <property type="match status" value="1"/>
</dbReference>
<comment type="caution">
    <text evidence="3">The sequence shown here is derived from an EMBL/GenBank/DDBJ whole genome shotgun (WGS) entry which is preliminary data.</text>
</comment>
<proteinExistence type="predicted"/>
<name>A0AAI9MVR6_PROST</name>
<dbReference type="RefSeq" id="WP_163860609.1">
    <property type="nucleotide sequence ID" value="NZ_CP119540.1"/>
</dbReference>
<reference evidence="3" key="1">
    <citation type="submission" date="2024-02" db="EMBL/GenBank/DDBJ databases">
        <authorList>
            <consortium name="Clinical and Environmental Microbiology Branch: Whole genome sequencing antimicrobial resistance pathogens in the healthcare setting"/>
        </authorList>
    </citation>
    <scope>NUCLEOTIDE SEQUENCE</scope>
    <source>
        <strain evidence="3">2020GO-00142</strain>
    </source>
</reference>
<feature type="domain" description="Fimbrial-type adhesion" evidence="2">
    <location>
        <begin position="26"/>
        <end position="173"/>
    </location>
</feature>
<dbReference type="InterPro" id="IPR000259">
    <property type="entry name" value="Adhesion_dom_fimbrial"/>
</dbReference>
<gene>
    <name evidence="3" type="ORF">JRA39_001225</name>
</gene>
<dbReference type="InterPro" id="IPR050263">
    <property type="entry name" value="Bact_Fimbrial_Adh_Pro"/>
</dbReference>